<reference evidence="4" key="1">
    <citation type="journal article" date="2023" name="ISME J.">
        <title>Emergence of putative energy parasites within Clostridia revealed by genome analysis of a novel endosymbiotic clade.</title>
        <authorList>
            <person name="Takahashi K."/>
            <person name="Kuwahara H."/>
            <person name="Horikawa Y."/>
            <person name="Izawa K."/>
            <person name="Kato D."/>
            <person name="Inagaki T."/>
            <person name="Yuki M."/>
            <person name="Ohkuma M."/>
            <person name="Hongoh Y."/>
        </authorList>
    </citation>
    <scope>NUCLEOTIDE SEQUENCE</scope>
    <source>
        <strain evidence="4">CfP3-15</strain>
    </source>
</reference>
<evidence type="ECO:0000256" key="1">
    <source>
        <dbReference type="ARBA" id="ARBA00022801"/>
    </source>
</evidence>
<keyword evidence="2" id="KW-0812">Transmembrane</keyword>
<dbReference type="InterPro" id="IPR002508">
    <property type="entry name" value="MurNAc-LAA_cat"/>
</dbReference>
<gene>
    <name evidence="4" type="ORF">CfP315_0861</name>
</gene>
<accession>A0AA48I1W1</accession>
<evidence type="ECO:0000256" key="2">
    <source>
        <dbReference type="SAM" id="Phobius"/>
    </source>
</evidence>
<dbReference type="Pfam" id="PF01520">
    <property type="entry name" value="Amidase_3"/>
    <property type="match status" value="1"/>
</dbReference>
<evidence type="ECO:0000259" key="3">
    <source>
        <dbReference type="SMART" id="SM00646"/>
    </source>
</evidence>
<dbReference type="EMBL" id="AP027924">
    <property type="protein sequence ID" value="BED92252.1"/>
    <property type="molecule type" value="Genomic_DNA"/>
</dbReference>
<feature type="transmembrane region" description="Helical" evidence="2">
    <location>
        <begin position="12"/>
        <end position="36"/>
    </location>
</feature>
<dbReference type="PANTHER" id="PTHR30404">
    <property type="entry name" value="N-ACETYLMURAMOYL-L-ALANINE AMIDASE"/>
    <property type="match status" value="1"/>
</dbReference>
<protein>
    <submittedName>
        <fullName evidence="4">N-acetylmuramoyl-L-alanine amidase</fullName>
    </submittedName>
</protein>
<dbReference type="AlphaFoldDB" id="A0AA48I1W1"/>
<dbReference type="GO" id="GO:0030288">
    <property type="term" value="C:outer membrane-bounded periplasmic space"/>
    <property type="evidence" value="ECO:0007669"/>
    <property type="project" value="TreeGrafter"/>
</dbReference>
<dbReference type="InterPro" id="IPR050695">
    <property type="entry name" value="N-acetylmuramoyl_amidase_3"/>
</dbReference>
<keyword evidence="2" id="KW-0472">Membrane</keyword>
<evidence type="ECO:0000313" key="4">
    <source>
        <dbReference type="EMBL" id="BED92252.1"/>
    </source>
</evidence>
<keyword evidence="2" id="KW-1133">Transmembrane helix</keyword>
<dbReference type="SMART" id="SM00646">
    <property type="entry name" value="Ami_3"/>
    <property type="match status" value="1"/>
</dbReference>
<dbReference type="Gene3D" id="3.40.630.40">
    <property type="entry name" value="Zn-dependent exopeptidases"/>
    <property type="match status" value="1"/>
</dbReference>
<feature type="domain" description="MurNAc-LAA" evidence="3">
    <location>
        <begin position="129"/>
        <end position="246"/>
    </location>
</feature>
<sequence length="253" mass="29175">MKILTSNKKNITIFLLVLFLFLFALFSLLFGIYIFAKDSSKKSNNDLPKLIIIDPGHGGEDGGAVVMRKEDNKQVVEKVINLDIAEKLRELLRLNGFQVVMTREKDKSIHDTNAKSIRHKKRSDLRNRVEIINQHSAKNNDTILVSIHQNKFPDEKYFGTQLFFSKNNPLGEKLANCIYLYIKSKLQPENKREIKTATSQMFILNKSEIASVIVECGFLSNENEQLKLTNKDYQHQMAFCIFLGIVDFFQKNK</sequence>
<keyword evidence="1" id="KW-0378">Hydrolase</keyword>
<proteinExistence type="predicted"/>
<dbReference type="CDD" id="cd02696">
    <property type="entry name" value="MurNAc-LAA"/>
    <property type="match status" value="1"/>
</dbReference>
<dbReference type="GO" id="GO:0008745">
    <property type="term" value="F:N-acetylmuramoyl-L-alanine amidase activity"/>
    <property type="evidence" value="ECO:0007669"/>
    <property type="project" value="InterPro"/>
</dbReference>
<dbReference type="KEGG" id="ips:CfP315_0861"/>
<dbReference type="PANTHER" id="PTHR30404:SF0">
    <property type="entry name" value="N-ACETYLMURAMOYL-L-ALANINE AMIDASE AMIC"/>
    <property type="match status" value="1"/>
</dbReference>
<dbReference type="Proteomes" id="UP001337580">
    <property type="component" value="Chromosome"/>
</dbReference>
<name>A0AA48I1W1_9FIRM</name>
<dbReference type="SUPFAM" id="SSF53187">
    <property type="entry name" value="Zn-dependent exopeptidases"/>
    <property type="match status" value="1"/>
</dbReference>
<organism evidence="4">
    <name type="scientific">Candidatus Improbicoccus pseudotrichonymphae</name>
    <dbReference type="NCBI Taxonomy" id="3033792"/>
    <lineage>
        <taxon>Bacteria</taxon>
        <taxon>Bacillati</taxon>
        <taxon>Bacillota</taxon>
        <taxon>Clostridia</taxon>
        <taxon>Candidatus Improbicoccus</taxon>
    </lineage>
</organism>
<dbReference type="GO" id="GO:0009253">
    <property type="term" value="P:peptidoglycan catabolic process"/>
    <property type="evidence" value="ECO:0007669"/>
    <property type="project" value="InterPro"/>
</dbReference>